<sequence>MSLKLSQQLYDELRAHGEETYPHECCGIMLGKTSDEGLHVAALVRAGNTRTDSAHNRYHIAPQELIKAQREGRKAGYDIVGFYHSHPDHPAQWSPTDFAEAHWFGCSYVITAVEKGAAKITNSFLLTGKGEDDKAFEPQTIAVE</sequence>
<dbReference type="InterPro" id="IPR000555">
    <property type="entry name" value="JAMM/MPN+_dom"/>
</dbReference>
<keyword evidence="4" id="KW-0862">Zinc</keyword>
<dbReference type="GO" id="GO:0008235">
    <property type="term" value="F:metalloexopeptidase activity"/>
    <property type="evidence" value="ECO:0007669"/>
    <property type="project" value="TreeGrafter"/>
</dbReference>
<gene>
    <name evidence="7" type="ORF">HDF15_003657</name>
</gene>
<protein>
    <submittedName>
        <fullName evidence="7">Proteasome lid subunit RPN8/RPN11</fullName>
    </submittedName>
</protein>
<keyword evidence="7" id="KW-0647">Proteasome</keyword>
<dbReference type="RefSeq" id="WP_184257858.1">
    <property type="nucleotide sequence ID" value="NZ_JACHIO010000015.1"/>
</dbReference>
<dbReference type="FunFam" id="3.40.140.10:FF:000085">
    <property type="entry name" value="Mov34/MPN/PAD-1 family protein"/>
    <property type="match status" value="1"/>
</dbReference>
<dbReference type="InterPro" id="IPR037518">
    <property type="entry name" value="MPN"/>
</dbReference>
<comment type="caution">
    <text evidence="7">The sequence shown here is derived from an EMBL/GenBank/DDBJ whole genome shotgun (WGS) entry which is preliminary data.</text>
</comment>
<dbReference type="Gene3D" id="3.40.140.10">
    <property type="entry name" value="Cytidine Deaminase, domain 2"/>
    <property type="match status" value="1"/>
</dbReference>
<evidence type="ECO:0000313" key="8">
    <source>
        <dbReference type="Proteomes" id="UP000584867"/>
    </source>
</evidence>
<dbReference type="CDD" id="cd08070">
    <property type="entry name" value="MPN_like"/>
    <property type="match status" value="1"/>
</dbReference>
<evidence type="ECO:0000256" key="3">
    <source>
        <dbReference type="ARBA" id="ARBA00022801"/>
    </source>
</evidence>
<evidence type="ECO:0000256" key="1">
    <source>
        <dbReference type="ARBA" id="ARBA00022670"/>
    </source>
</evidence>
<evidence type="ECO:0000256" key="5">
    <source>
        <dbReference type="ARBA" id="ARBA00023049"/>
    </source>
</evidence>
<dbReference type="AlphaFoldDB" id="A0A7W7ZT51"/>
<proteinExistence type="predicted"/>
<evidence type="ECO:0000259" key="6">
    <source>
        <dbReference type="PROSITE" id="PS50249"/>
    </source>
</evidence>
<evidence type="ECO:0000256" key="4">
    <source>
        <dbReference type="ARBA" id="ARBA00022833"/>
    </source>
</evidence>
<keyword evidence="2" id="KW-0479">Metal-binding</keyword>
<dbReference type="InterPro" id="IPR051929">
    <property type="entry name" value="VirAsm_ModProt"/>
</dbReference>
<reference evidence="7 8" key="1">
    <citation type="submission" date="2020-08" db="EMBL/GenBank/DDBJ databases">
        <title>Genomic Encyclopedia of Type Strains, Phase IV (KMG-V): Genome sequencing to study the core and pangenomes of soil and plant-associated prokaryotes.</title>
        <authorList>
            <person name="Whitman W."/>
        </authorList>
    </citation>
    <scope>NUCLEOTIDE SEQUENCE [LARGE SCALE GENOMIC DNA]</scope>
    <source>
        <strain evidence="7 8">X5P3</strain>
    </source>
</reference>
<evidence type="ECO:0000313" key="7">
    <source>
        <dbReference type="EMBL" id="MBB5065294.1"/>
    </source>
</evidence>
<dbReference type="PROSITE" id="PS50249">
    <property type="entry name" value="MPN"/>
    <property type="match status" value="1"/>
</dbReference>
<dbReference type="InterPro" id="IPR028090">
    <property type="entry name" value="JAB_dom_prok"/>
</dbReference>
<keyword evidence="5" id="KW-0482">Metalloprotease</keyword>
<dbReference type="GO" id="GO:0006508">
    <property type="term" value="P:proteolysis"/>
    <property type="evidence" value="ECO:0007669"/>
    <property type="project" value="UniProtKB-KW"/>
</dbReference>
<dbReference type="PANTHER" id="PTHR34858:SF1">
    <property type="entry name" value="CYSO-CYSTEINE PEPTIDASE"/>
    <property type="match status" value="1"/>
</dbReference>
<evidence type="ECO:0000256" key="2">
    <source>
        <dbReference type="ARBA" id="ARBA00022723"/>
    </source>
</evidence>
<dbReference type="Proteomes" id="UP000584867">
    <property type="component" value="Unassembled WGS sequence"/>
</dbReference>
<dbReference type="EMBL" id="JACHIO010000015">
    <property type="protein sequence ID" value="MBB5065294.1"/>
    <property type="molecule type" value="Genomic_DNA"/>
</dbReference>
<keyword evidence="1" id="KW-0645">Protease</keyword>
<dbReference type="GO" id="GO:0008270">
    <property type="term" value="F:zinc ion binding"/>
    <property type="evidence" value="ECO:0007669"/>
    <property type="project" value="TreeGrafter"/>
</dbReference>
<dbReference type="SUPFAM" id="SSF102712">
    <property type="entry name" value="JAB1/MPN domain"/>
    <property type="match status" value="1"/>
</dbReference>
<dbReference type="GO" id="GO:0000502">
    <property type="term" value="C:proteasome complex"/>
    <property type="evidence" value="ECO:0007669"/>
    <property type="project" value="UniProtKB-KW"/>
</dbReference>
<accession>A0A7W7ZT51</accession>
<dbReference type="SMART" id="SM00232">
    <property type="entry name" value="JAB_MPN"/>
    <property type="match status" value="1"/>
</dbReference>
<name>A0A7W7ZT51_9BACT</name>
<keyword evidence="3" id="KW-0378">Hydrolase</keyword>
<dbReference type="PANTHER" id="PTHR34858">
    <property type="entry name" value="CYSO-CYSTEINE PEPTIDASE"/>
    <property type="match status" value="1"/>
</dbReference>
<dbReference type="Pfam" id="PF14464">
    <property type="entry name" value="Prok-JAB"/>
    <property type="match status" value="1"/>
</dbReference>
<feature type="domain" description="MPN" evidence="6">
    <location>
        <begin position="3"/>
        <end position="142"/>
    </location>
</feature>
<organism evidence="7 8">
    <name type="scientific">Granulicella mallensis</name>
    <dbReference type="NCBI Taxonomy" id="940614"/>
    <lineage>
        <taxon>Bacteria</taxon>
        <taxon>Pseudomonadati</taxon>
        <taxon>Acidobacteriota</taxon>
        <taxon>Terriglobia</taxon>
        <taxon>Terriglobales</taxon>
        <taxon>Acidobacteriaceae</taxon>
        <taxon>Granulicella</taxon>
    </lineage>
</organism>